<sequence>MNQGNANPVARGRAFNINANEAQANNDVVNVADGYPVSCDTIIRDCTLTLSDHDFSIDLIPMALGGFDIIVGMDWLTKHHAEVVCFDKYIRIPLDSSEILNKYLRKKCVAFLAYIVERKVKDKNLQDIPVIKDFPEVFPKDLPGLPPIRQVEFRIDLVPGANPVAKSPYRLAPSEMQELSSQL</sequence>
<keyword evidence="2" id="KW-1185">Reference proteome</keyword>
<organism evidence="1 2">
    <name type="scientific">Smallanthus sonchifolius</name>
    <dbReference type="NCBI Taxonomy" id="185202"/>
    <lineage>
        <taxon>Eukaryota</taxon>
        <taxon>Viridiplantae</taxon>
        <taxon>Streptophyta</taxon>
        <taxon>Embryophyta</taxon>
        <taxon>Tracheophyta</taxon>
        <taxon>Spermatophyta</taxon>
        <taxon>Magnoliopsida</taxon>
        <taxon>eudicotyledons</taxon>
        <taxon>Gunneridae</taxon>
        <taxon>Pentapetalae</taxon>
        <taxon>asterids</taxon>
        <taxon>campanulids</taxon>
        <taxon>Asterales</taxon>
        <taxon>Asteraceae</taxon>
        <taxon>Asteroideae</taxon>
        <taxon>Heliantheae alliance</taxon>
        <taxon>Millerieae</taxon>
        <taxon>Smallanthus</taxon>
    </lineage>
</organism>
<reference evidence="1 2" key="2">
    <citation type="journal article" date="2022" name="Mol. Ecol. Resour.">
        <title>The genomes of chicory, endive, great burdock and yacon provide insights into Asteraceae paleo-polyploidization history and plant inulin production.</title>
        <authorList>
            <person name="Fan W."/>
            <person name="Wang S."/>
            <person name="Wang H."/>
            <person name="Wang A."/>
            <person name="Jiang F."/>
            <person name="Liu H."/>
            <person name="Zhao H."/>
            <person name="Xu D."/>
            <person name="Zhang Y."/>
        </authorList>
    </citation>
    <scope>NUCLEOTIDE SEQUENCE [LARGE SCALE GENOMIC DNA]</scope>
    <source>
        <strain evidence="2">cv. Yunnan</strain>
        <tissue evidence="1">Leaves</tissue>
    </source>
</reference>
<gene>
    <name evidence="1" type="ORF">L1987_15311</name>
</gene>
<evidence type="ECO:0000313" key="1">
    <source>
        <dbReference type="EMBL" id="KAI3815634.1"/>
    </source>
</evidence>
<accession>A0ACB9J548</accession>
<evidence type="ECO:0000313" key="2">
    <source>
        <dbReference type="Proteomes" id="UP001056120"/>
    </source>
</evidence>
<dbReference type="Proteomes" id="UP001056120">
    <property type="component" value="Linkage Group LG05"/>
</dbReference>
<protein>
    <submittedName>
        <fullName evidence="1">Uncharacterized protein</fullName>
    </submittedName>
</protein>
<name>A0ACB9J548_9ASTR</name>
<dbReference type="EMBL" id="CM042022">
    <property type="protein sequence ID" value="KAI3815634.1"/>
    <property type="molecule type" value="Genomic_DNA"/>
</dbReference>
<reference evidence="2" key="1">
    <citation type="journal article" date="2022" name="Mol. Ecol. Resour.">
        <title>The genomes of chicory, endive, great burdock and yacon provide insights into Asteraceae palaeo-polyploidization history and plant inulin production.</title>
        <authorList>
            <person name="Fan W."/>
            <person name="Wang S."/>
            <person name="Wang H."/>
            <person name="Wang A."/>
            <person name="Jiang F."/>
            <person name="Liu H."/>
            <person name="Zhao H."/>
            <person name="Xu D."/>
            <person name="Zhang Y."/>
        </authorList>
    </citation>
    <scope>NUCLEOTIDE SEQUENCE [LARGE SCALE GENOMIC DNA]</scope>
    <source>
        <strain evidence="2">cv. Yunnan</strain>
    </source>
</reference>
<comment type="caution">
    <text evidence="1">The sequence shown here is derived from an EMBL/GenBank/DDBJ whole genome shotgun (WGS) entry which is preliminary data.</text>
</comment>
<proteinExistence type="predicted"/>